<dbReference type="Pfam" id="PF13785">
    <property type="entry name" value="DUF4178"/>
    <property type="match status" value="1"/>
</dbReference>
<keyword evidence="3" id="KW-1185">Reference proteome</keyword>
<organism evidence="2 3">
    <name type="scientific">Pontivivens ytuae</name>
    <dbReference type="NCBI Taxonomy" id="2789856"/>
    <lineage>
        <taxon>Bacteria</taxon>
        <taxon>Pseudomonadati</taxon>
        <taxon>Pseudomonadota</taxon>
        <taxon>Alphaproteobacteria</taxon>
        <taxon>Rhodobacterales</taxon>
        <taxon>Paracoccaceae</taxon>
        <taxon>Pontivivens</taxon>
    </lineage>
</organism>
<dbReference type="AlphaFoldDB" id="A0A7S9LSV6"/>
<feature type="domain" description="DUF4178" evidence="1">
    <location>
        <begin position="73"/>
        <end position="196"/>
    </location>
</feature>
<dbReference type="EMBL" id="CP064942">
    <property type="protein sequence ID" value="QPH54612.1"/>
    <property type="molecule type" value="Genomic_DNA"/>
</dbReference>
<gene>
    <name evidence="2" type="ORF">I0K15_02180</name>
</gene>
<sequence length="202" mass="22539">MALDSFNCANCGAPLAPRLAQSKMIDCAHCHSTSVLMDDGFRLAGSGGVMHDMPSLVTLVRDVAVEGLRLTPLGHARYDYGRGWWDEYWCIDQNDDGWWLSVDEGDYAIEQPLPRALWPRGFRPRLGTPVAIDGTDYRVTEAETAECIAVRGELPEVLSVGEKHLYFDLSGPERALATVETWEGGEAWTRGRWVDPWDVQTL</sequence>
<accession>A0A7S9LSV6</accession>
<evidence type="ECO:0000259" key="1">
    <source>
        <dbReference type="Pfam" id="PF13785"/>
    </source>
</evidence>
<evidence type="ECO:0000313" key="3">
    <source>
        <dbReference type="Proteomes" id="UP000594800"/>
    </source>
</evidence>
<reference evidence="2 3" key="1">
    <citation type="submission" date="2020-11" db="EMBL/GenBank/DDBJ databases">
        <title>Description of Pontivivens ytuae sp. nov. isolated from deep sea sediment of Mariana Trench.</title>
        <authorList>
            <person name="Wang Z."/>
            <person name="Sun Q.-L."/>
            <person name="Xu X.-D."/>
            <person name="Tang Y.-Z."/>
            <person name="Zhang J."/>
        </authorList>
    </citation>
    <scope>NUCLEOTIDE SEQUENCE [LARGE SCALE GENOMIC DNA]</scope>
    <source>
        <strain evidence="2 3">MT2928</strain>
    </source>
</reference>
<proteinExistence type="predicted"/>
<dbReference type="KEGG" id="poz:I0K15_02180"/>
<dbReference type="RefSeq" id="WP_196103821.1">
    <property type="nucleotide sequence ID" value="NZ_CP064942.1"/>
</dbReference>
<dbReference type="InterPro" id="IPR025235">
    <property type="entry name" value="DUF4178"/>
</dbReference>
<evidence type="ECO:0000313" key="2">
    <source>
        <dbReference type="EMBL" id="QPH54612.1"/>
    </source>
</evidence>
<protein>
    <submittedName>
        <fullName evidence="2">DUF4178 domain-containing protein</fullName>
    </submittedName>
</protein>
<dbReference type="Proteomes" id="UP000594800">
    <property type="component" value="Chromosome"/>
</dbReference>
<name>A0A7S9LSV6_9RHOB</name>